<feature type="domain" description="FAD-binding" evidence="4">
    <location>
        <begin position="107"/>
        <end position="140"/>
    </location>
</feature>
<evidence type="ECO:0000256" key="2">
    <source>
        <dbReference type="ARBA" id="ARBA00022827"/>
    </source>
</evidence>
<dbReference type="InterPro" id="IPR036188">
    <property type="entry name" value="FAD/NAD-bd_sf"/>
</dbReference>
<evidence type="ECO:0000313" key="5">
    <source>
        <dbReference type="EMBL" id="CAG9981763.1"/>
    </source>
</evidence>
<dbReference type="GO" id="GO:0071949">
    <property type="term" value="F:FAD binding"/>
    <property type="evidence" value="ECO:0007669"/>
    <property type="project" value="InterPro"/>
</dbReference>
<dbReference type="AlphaFoldDB" id="A0A9N9Y1M0"/>
<keyword evidence="1" id="KW-0285">Flavoprotein</keyword>
<dbReference type="Pfam" id="PF01494">
    <property type="entry name" value="FAD_binding_3"/>
    <property type="match status" value="1"/>
</dbReference>
<reference evidence="6" key="1">
    <citation type="submission" date="2019-06" db="EMBL/GenBank/DDBJ databases">
        <authorList>
            <person name="Broberg M."/>
        </authorList>
    </citation>
    <scope>NUCLEOTIDE SEQUENCE [LARGE SCALE GENOMIC DNA]</scope>
</reference>
<dbReference type="SUPFAM" id="SSF51905">
    <property type="entry name" value="FAD/NAD(P)-binding domain"/>
    <property type="match status" value="1"/>
</dbReference>
<evidence type="ECO:0000256" key="1">
    <source>
        <dbReference type="ARBA" id="ARBA00022630"/>
    </source>
</evidence>
<dbReference type="Gene3D" id="3.50.50.60">
    <property type="entry name" value="FAD/NAD(P)-binding domain"/>
    <property type="match status" value="1"/>
</dbReference>
<dbReference type="OrthoDB" id="10378938at2759"/>
<keyword evidence="3" id="KW-0560">Oxidoreductase</keyword>
<dbReference type="Proteomes" id="UP000754883">
    <property type="component" value="Unassembled WGS sequence"/>
</dbReference>
<sequence length="141" mass="15136">MFPAKCILSGSAPFGVAGSLHTLGFGLGLKETSCHCANQEARIIIRLEVALRKWALLIVRCHNSQAPSAMADVEPKAHPLGPLGVFRLEIHKTPSERLTYHLPSGYVVIAGGGPIGLLLARVLSFHGVNSVLFERNESTTK</sequence>
<comment type="caution">
    <text evidence="5">The sequence shown here is derived from an EMBL/GenBank/DDBJ whole genome shotgun (WGS) entry which is preliminary data.</text>
</comment>
<keyword evidence="6" id="KW-1185">Reference proteome</keyword>
<protein>
    <recommendedName>
        <fullName evidence="4">FAD-binding domain-containing protein</fullName>
    </recommendedName>
</protein>
<name>A0A9N9Y1M0_9HYPO</name>
<organism evidence="5 6">
    <name type="scientific">Clonostachys byssicola</name>
    <dbReference type="NCBI Taxonomy" id="160290"/>
    <lineage>
        <taxon>Eukaryota</taxon>
        <taxon>Fungi</taxon>
        <taxon>Dikarya</taxon>
        <taxon>Ascomycota</taxon>
        <taxon>Pezizomycotina</taxon>
        <taxon>Sordariomycetes</taxon>
        <taxon>Hypocreomycetidae</taxon>
        <taxon>Hypocreales</taxon>
        <taxon>Bionectriaceae</taxon>
        <taxon>Clonostachys</taxon>
    </lineage>
</organism>
<evidence type="ECO:0000313" key="6">
    <source>
        <dbReference type="Proteomes" id="UP000754883"/>
    </source>
</evidence>
<evidence type="ECO:0000259" key="4">
    <source>
        <dbReference type="Pfam" id="PF01494"/>
    </source>
</evidence>
<dbReference type="GO" id="GO:0016491">
    <property type="term" value="F:oxidoreductase activity"/>
    <property type="evidence" value="ECO:0007669"/>
    <property type="project" value="UniProtKB-KW"/>
</dbReference>
<dbReference type="EMBL" id="CABFNO020001327">
    <property type="protein sequence ID" value="CAG9981763.1"/>
    <property type="molecule type" value="Genomic_DNA"/>
</dbReference>
<proteinExistence type="predicted"/>
<reference evidence="5 6" key="2">
    <citation type="submission" date="2021-10" db="EMBL/GenBank/DDBJ databases">
        <authorList>
            <person name="Piombo E."/>
        </authorList>
    </citation>
    <scope>NUCLEOTIDE SEQUENCE [LARGE SCALE GENOMIC DNA]</scope>
</reference>
<gene>
    <name evidence="5" type="ORF">CBYS24578_00017387</name>
</gene>
<evidence type="ECO:0000256" key="3">
    <source>
        <dbReference type="ARBA" id="ARBA00023002"/>
    </source>
</evidence>
<dbReference type="InterPro" id="IPR002938">
    <property type="entry name" value="FAD-bd"/>
</dbReference>
<accession>A0A9N9Y1M0</accession>
<keyword evidence="2" id="KW-0274">FAD</keyword>